<organism evidence="6 7">
    <name type="scientific">Sulfitobacter donghicola DSW-25 = KCTC 12864 = JCM 14565</name>
    <dbReference type="NCBI Taxonomy" id="1300350"/>
    <lineage>
        <taxon>Bacteria</taxon>
        <taxon>Pseudomonadati</taxon>
        <taxon>Pseudomonadota</taxon>
        <taxon>Alphaproteobacteria</taxon>
        <taxon>Rhodobacterales</taxon>
        <taxon>Roseobacteraceae</taxon>
        <taxon>Sulfitobacter</taxon>
    </lineage>
</organism>
<evidence type="ECO:0000313" key="6">
    <source>
        <dbReference type="EMBL" id="KEJ89337.1"/>
    </source>
</evidence>
<evidence type="ECO:0000256" key="3">
    <source>
        <dbReference type="ARBA" id="ARBA00022989"/>
    </source>
</evidence>
<gene>
    <name evidence="6" type="ORF">DSW25_10010</name>
</gene>
<feature type="transmembrane region" description="Helical" evidence="5">
    <location>
        <begin position="6"/>
        <end position="25"/>
    </location>
</feature>
<dbReference type="Gene3D" id="1.20.120.550">
    <property type="entry name" value="Membrane associated eicosanoid/glutathione metabolism-like domain"/>
    <property type="match status" value="1"/>
</dbReference>
<name>A0A073IVC1_9RHOB</name>
<proteinExistence type="predicted"/>
<dbReference type="Pfam" id="PF01124">
    <property type="entry name" value="MAPEG"/>
    <property type="match status" value="1"/>
</dbReference>
<protein>
    <submittedName>
        <fullName evidence="6">Eicosanoid and glutathione metabolism membrane protein</fullName>
    </submittedName>
</protein>
<dbReference type="STRING" id="1300350.Z948_2887"/>
<dbReference type="GO" id="GO:0016020">
    <property type="term" value="C:membrane"/>
    <property type="evidence" value="ECO:0007669"/>
    <property type="project" value="UniProtKB-SubCell"/>
</dbReference>
<evidence type="ECO:0000256" key="4">
    <source>
        <dbReference type="ARBA" id="ARBA00023136"/>
    </source>
</evidence>
<keyword evidence="4 5" id="KW-0472">Membrane</keyword>
<keyword evidence="3 5" id="KW-1133">Transmembrane helix</keyword>
<evidence type="ECO:0000256" key="5">
    <source>
        <dbReference type="SAM" id="Phobius"/>
    </source>
</evidence>
<dbReference type="PANTHER" id="PTHR35814:SF1">
    <property type="entry name" value="GLUTATHIONE S-TRANSFERASE-RELATED"/>
    <property type="match status" value="1"/>
</dbReference>
<evidence type="ECO:0000256" key="1">
    <source>
        <dbReference type="ARBA" id="ARBA00004370"/>
    </source>
</evidence>
<dbReference type="Proteomes" id="UP000027734">
    <property type="component" value="Unassembled WGS sequence"/>
</dbReference>
<sequence length="129" mass="13692">MPLAITPLYAGLLALIFIVLSVLVIRERFAVKSSVGDGGDQGLIKRMRIHANFAEYAPLGLILMLCAELQGAPAVAVHAMGASLLLGRFLHAVGMSRTPQIIALRQAGILLTFAMLTLSALTLIGHSIF</sequence>
<evidence type="ECO:0000256" key="2">
    <source>
        <dbReference type="ARBA" id="ARBA00022692"/>
    </source>
</evidence>
<evidence type="ECO:0000313" key="7">
    <source>
        <dbReference type="Proteomes" id="UP000027734"/>
    </source>
</evidence>
<keyword evidence="7" id="KW-1185">Reference proteome</keyword>
<dbReference type="EMBL" id="JAMC01000003">
    <property type="protein sequence ID" value="KEJ89337.1"/>
    <property type="molecule type" value="Genomic_DNA"/>
</dbReference>
<dbReference type="OrthoDB" id="7619858at2"/>
<dbReference type="InterPro" id="IPR023352">
    <property type="entry name" value="MAPEG-like_dom_sf"/>
</dbReference>
<comment type="subcellular location">
    <subcellularLocation>
        <location evidence="1">Membrane</location>
    </subcellularLocation>
</comment>
<keyword evidence="2 5" id="KW-0812">Transmembrane</keyword>
<reference evidence="6 7" key="1">
    <citation type="submission" date="2014-01" db="EMBL/GenBank/DDBJ databases">
        <title>Sulfitobacter donghicola JCM 14565 Genome Sequencing.</title>
        <authorList>
            <person name="Lai Q."/>
            <person name="Hong Z."/>
        </authorList>
    </citation>
    <scope>NUCLEOTIDE SEQUENCE [LARGE SCALE GENOMIC DNA]</scope>
    <source>
        <strain evidence="6 7">JCM 14565</strain>
    </source>
</reference>
<dbReference type="AlphaFoldDB" id="A0A073IVC1"/>
<dbReference type="PANTHER" id="PTHR35814">
    <property type="match status" value="1"/>
</dbReference>
<comment type="caution">
    <text evidence="6">The sequence shown here is derived from an EMBL/GenBank/DDBJ whole genome shotgun (WGS) entry which is preliminary data.</text>
</comment>
<dbReference type="eggNOG" id="COG3788">
    <property type="taxonomic scope" value="Bacteria"/>
</dbReference>
<dbReference type="SUPFAM" id="SSF161084">
    <property type="entry name" value="MAPEG domain-like"/>
    <property type="match status" value="1"/>
</dbReference>
<accession>A0A073IVC1</accession>
<dbReference type="InterPro" id="IPR001129">
    <property type="entry name" value="Membr-assoc_MAPEG"/>
</dbReference>
<feature type="transmembrane region" description="Helical" evidence="5">
    <location>
        <begin position="107"/>
        <end position="128"/>
    </location>
</feature>